<sequence length="393" mass="44940">MEVSPLLQHSIAEAIRDAYVDLTPSYSTQYGWITDEFHFPDVIKVGKAYACTRCCGVLHYGSHYGKLPFPHHKCRNTYHVDDSPLLTLVRISRTTRHLYDAFIAAFETALKTTIKEDNNNAQAEGKDFWTEIQNAPLPSNWLNPDLPVQSHDLILKVDNELTSAKVDVCDFWMRPFAVHKIGDDTVPARIYLKKLIEATVDRMKQTHIYIGILLPCLYKPPKRAPMTITAYDLAMRTLCRGPYDFSATTYKFNEKDTPNWVGHAGATQTVFNAASMWIPPLAGNVLMFMESLAEQASLPHPVLPYKQMMKPFVTFLHAVYKGWPKDKIQVACPRGIHEHQATFNAQSHWFLFSRERKECETSQRIQPDIKVRPANNGAYHYNVTKVKAQPDRE</sequence>
<dbReference type="EMBL" id="KU198609">
    <property type="protein sequence ID" value="AMU04178.1"/>
    <property type="molecule type" value="Genomic_RNA"/>
</dbReference>
<dbReference type="GO" id="GO:0005198">
    <property type="term" value="F:structural molecule activity"/>
    <property type="evidence" value="ECO:0007669"/>
    <property type="project" value="InterPro"/>
</dbReference>
<dbReference type="Proteomes" id="UP000266127">
    <property type="component" value="Genome"/>
</dbReference>
<name>A0A3G1DHK5_9REOV</name>
<dbReference type="KEGG" id="vg:27246470"/>
<dbReference type="SUPFAM" id="SSF64465">
    <property type="entry name" value="Outer capsid protein sigma 3"/>
    <property type="match status" value="1"/>
</dbReference>
<dbReference type="RefSeq" id="YP_009246473.1">
    <property type="nucleotide sequence ID" value="NC_029919.1"/>
</dbReference>
<evidence type="ECO:0000313" key="2">
    <source>
        <dbReference type="Proteomes" id="UP000266127"/>
    </source>
</evidence>
<reference evidence="1 2" key="1">
    <citation type="journal article" date="2016" name="Viruses">
        <title>Isolation of a Novel Fusogenic Orthoreovirus from Eucampsipoda africana Bat Flies in South Africa.</title>
        <authorList>
            <person name="Jansen van Vuren P."/>
            <person name="Wiley M."/>
            <person name="Palacios G."/>
            <person name="Storm N."/>
            <person name="McCulloch S."/>
            <person name="Markotter W."/>
            <person name="Birkhead M."/>
            <person name="Kemp A."/>
            <person name="Paweska J.T."/>
        </authorList>
    </citation>
    <scope>NUCLEOTIDE SEQUENCE [LARGE SCALE GENOMIC DNA]</scope>
    <source>
        <strain evidence="1">2511</strain>
    </source>
</reference>
<evidence type="ECO:0000313" key="1">
    <source>
        <dbReference type="EMBL" id="AMU04178.1"/>
    </source>
</evidence>
<proteinExistence type="predicted"/>
<protein>
    <submittedName>
        <fullName evidence="1">Sigma B</fullName>
    </submittedName>
</protein>
<dbReference type="GO" id="GO:0019058">
    <property type="term" value="P:viral life cycle"/>
    <property type="evidence" value="ECO:0007669"/>
    <property type="project" value="InterPro"/>
</dbReference>
<organism evidence="1 2">
    <name type="scientific">Mahlapitsi orthoreovirus</name>
    <dbReference type="NCBI Taxonomy" id="2170064"/>
    <lineage>
        <taxon>Viruses</taxon>
        <taxon>Riboviria</taxon>
        <taxon>Orthornavirae</taxon>
        <taxon>Duplornaviricota</taxon>
        <taxon>Resentoviricetes</taxon>
        <taxon>Reovirales</taxon>
        <taxon>Spinareoviridae</taxon>
        <taxon>Orthoreovirus</taxon>
        <taxon>Orthoreovirus mahlapitsiense</taxon>
    </lineage>
</organism>
<dbReference type="Gene3D" id="3.90.1630.10">
    <property type="entry name" value="Outer-capsid protein sigma 3, small lobe"/>
    <property type="match status" value="1"/>
</dbReference>
<keyword evidence="2" id="KW-1185">Reference proteome</keyword>
<dbReference type="GeneID" id="27246470"/>
<dbReference type="Pfam" id="PF00979">
    <property type="entry name" value="Reovirus_cap"/>
    <property type="match status" value="1"/>
</dbReference>
<dbReference type="InterPro" id="IPR023634">
    <property type="entry name" value="Reovirus_capsid_sigma-3_dom_sf"/>
</dbReference>
<dbReference type="InterPro" id="IPR000153">
    <property type="entry name" value="Reo_capsid_sigma3"/>
</dbReference>
<accession>A0A3G1DHK5</accession>